<dbReference type="AlphaFoldDB" id="A0A8F9TT44"/>
<keyword evidence="3" id="KW-1185">Reference proteome</keyword>
<dbReference type="InterPro" id="IPR019837">
    <property type="entry name" value="CHP02597"/>
</dbReference>
<feature type="chain" id="PRO_5034124030" evidence="1">
    <location>
        <begin position="19"/>
        <end position="357"/>
    </location>
</feature>
<keyword evidence="1" id="KW-0732">Signal</keyword>
<evidence type="ECO:0000256" key="1">
    <source>
        <dbReference type="SAM" id="SignalP"/>
    </source>
</evidence>
<accession>A0A8F9TT44</accession>
<dbReference type="NCBIfam" id="TIGR02597">
    <property type="entry name" value="TIGR02597 family protein"/>
    <property type="match status" value="1"/>
</dbReference>
<dbReference type="RefSeq" id="WP_220160712.1">
    <property type="nucleotide sequence ID" value="NZ_CP080507.1"/>
</dbReference>
<evidence type="ECO:0000313" key="3">
    <source>
        <dbReference type="Proteomes" id="UP000825051"/>
    </source>
</evidence>
<evidence type="ECO:0000313" key="2">
    <source>
        <dbReference type="EMBL" id="QYM77607.1"/>
    </source>
</evidence>
<dbReference type="Proteomes" id="UP000825051">
    <property type="component" value="Chromosome"/>
</dbReference>
<proteinExistence type="predicted"/>
<dbReference type="EMBL" id="CP080507">
    <property type="protein sequence ID" value="QYM77607.1"/>
    <property type="molecule type" value="Genomic_DNA"/>
</dbReference>
<reference evidence="2" key="1">
    <citation type="submission" date="2021-08" db="EMBL/GenBank/DDBJ databases">
        <title>Genome of a novel bacterium of the phylum Verrucomicrobia, Oleiharenicola sp. KSB-15.</title>
        <authorList>
            <person name="Chung J.-H."/>
            <person name="Ahn J.-H."/>
            <person name="Yoon Y."/>
            <person name="Kim D.-Y."/>
            <person name="An S.-H."/>
            <person name="Park I."/>
            <person name="Yeon J."/>
        </authorList>
    </citation>
    <scope>NUCLEOTIDE SEQUENCE</scope>
    <source>
        <strain evidence="2">KSB-15</strain>
    </source>
</reference>
<feature type="signal peptide" evidence="1">
    <location>
        <begin position="1"/>
        <end position="18"/>
    </location>
</feature>
<protein>
    <submittedName>
        <fullName evidence="2">TIGR02597 family protein</fullName>
    </submittedName>
</protein>
<gene>
    <name evidence="2" type="ORF">K0B96_09730</name>
</gene>
<sequence length="357" mass="37080">MKTLFLALTLLLPPAALATPSDPVGALQLTLRGGSDTMVSLPLHRPALVETTTASRSGAQLTLAADLPSLPAEGAFALVMTGPLEGAVLPITASSARTLTVEPGAFDLSILATDAVDGAGAGSVVAVIPYWTLDTVFPLGAGITVSPSRLVARSQVLLFDSTRTGTNQAASDVYFYFSGNGTYVAGWYRFGDMTKLCGTTRLPPGRSFIVRQPAGSDGSLLVTGAVQMAAYRVPLATLAAGVDQDNAVALPVPVTLTLDASALHESGAFAASPSRLVATDQLLVFDNTTPGINKSATAVYFYFAGNGTYAAGWYRFGDMAHPAGSITLKPGEGYVIRRHATAQPDVRLWTALPSYLQ</sequence>
<organism evidence="2 3">
    <name type="scientific">Horticoccus luteus</name>
    <dbReference type="NCBI Taxonomy" id="2862869"/>
    <lineage>
        <taxon>Bacteria</taxon>
        <taxon>Pseudomonadati</taxon>
        <taxon>Verrucomicrobiota</taxon>
        <taxon>Opitutia</taxon>
        <taxon>Opitutales</taxon>
        <taxon>Opitutaceae</taxon>
        <taxon>Horticoccus</taxon>
    </lineage>
</organism>
<name>A0A8F9TT44_9BACT</name>
<dbReference type="KEGG" id="ole:K0B96_09730"/>